<evidence type="ECO:0000313" key="4">
    <source>
        <dbReference type="Proteomes" id="UP000261540"/>
    </source>
</evidence>
<name>A0A3B3SU14_9TELE</name>
<sequence length="443" mass="49664">MQRDKSLKVKEVIESLCKLLCALGVQSVPGAETFRRAKFNKPDAVPEMWQLLYSIYVKAFAVDCEFQVPHKPDLGAQVSLVRSMLVHYGYGAQWLRGDRSQWDAVGSRDLLLALGWLLSTGSLLESLLWTAAQGPDVLPGVTRMSFTVPSSFDAPVTPKGEEEPPLGAEEWERALRRLQWQHGKLTFMRRSLLAAQEERARLLHQVLHSTRCTGDSQHRDAKTHLSTAVAGRNKELERLQIGTRVLERYLDWKLLEGLFWSWMGSVIDAQLADPPLSVPEEAAATEPKTLASGGGRRQVRGHKGDVERLSATLRSLLSEIRGMWAEPGSRAPSRERLWDAAGVPHLEQAEIQGRVRARLKDLAEAFAPTKLTRSYRPRLREPPRSKPDTRSCGALASELIGELREKEAALLRELGRLRRGEREEIVEQASKLEGVVLIPPPKR</sequence>
<feature type="region of interest" description="Disordered" evidence="1">
    <location>
        <begin position="281"/>
        <end position="300"/>
    </location>
</feature>
<dbReference type="AlphaFoldDB" id="A0A3B3SU14"/>
<dbReference type="InterPro" id="IPR027996">
    <property type="entry name" value="TEDC1_dom"/>
</dbReference>
<organism evidence="3 4">
    <name type="scientific">Paramormyrops kingsleyae</name>
    <dbReference type="NCBI Taxonomy" id="1676925"/>
    <lineage>
        <taxon>Eukaryota</taxon>
        <taxon>Metazoa</taxon>
        <taxon>Chordata</taxon>
        <taxon>Craniata</taxon>
        <taxon>Vertebrata</taxon>
        <taxon>Euteleostomi</taxon>
        <taxon>Actinopterygii</taxon>
        <taxon>Neopterygii</taxon>
        <taxon>Teleostei</taxon>
        <taxon>Osteoglossocephala</taxon>
        <taxon>Osteoglossomorpha</taxon>
        <taxon>Osteoglossiformes</taxon>
        <taxon>Mormyridae</taxon>
        <taxon>Paramormyrops</taxon>
    </lineage>
</organism>
<dbReference type="OrthoDB" id="9906141at2759"/>
<evidence type="ECO:0000259" key="2">
    <source>
        <dbReference type="Pfam" id="PF14970"/>
    </source>
</evidence>
<dbReference type="Proteomes" id="UP000261540">
    <property type="component" value="Unplaced"/>
</dbReference>
<proteinExistence type="predicted"/>
<dbReference type="InterPro" id="IPR043535">
    <property type="entry name" value="TEDC1"/>
</dbReference>
<dbReference type="GeneID" id="111850930"/>
<dbReference type="KEGG" id="pki:111850930"/>
<reference evidence="3" key="1">
    <citation type="submission" date="2025-08" db="UniProtKB">
        <authorList>
            <consortium name="Ensembl"/>
        </authorList>
    </citation>
    <scope>IDENTIFICATION</scope>
</reference>
<dbReference type="PANTHER" id="PTHR35076">
    <property type="entry name" value="TUBULIN EPSILON AND DELTA COMPLEX PROTEIN 1"/>
    <property type="match status" value="1"/>
</dbReference>
<evidence type="ECO:0000256" key="1">
    <source>
        <dbReference type="SAM" id="MobiDB-lite"/>
    </source>
</evidence>
<evidence type="ECO:0000313" key="3">
    <source>
        <dbReference type="Ensembl" id="ENSPKIP00000033773.1"/>
    </source>
</evidence>
<dbReference type="CTD" id="283643"/>
<dbReference type="PANTHER" id="PTHR35076:SF1">
    <property type="entry name" value="TUBULIN EPSILON AND DELTA COMPLEX PROTEIN 1"/>
    <property type="match status" value="1"/>
</dbReference>
<dbReference type="Ensembl" id="ENSPKIT00000014667.1">
    <property type="protein sequence ID" value="ENSPKIP00000033773.1"/>
    <property type="gene ID" value="ENSPKIG00000013359.1"/>
</dbReference>
<dbReference type="GeneTree" id="ENSGT00390000011474"/>
<protein>
    <submittedName>
        <fullName evidence="3">Tubulin epsilon and delta complex 1</fullName>
    </submittedName>
</protein>
<dbReference type="Pfam" id="PF14970">
    <property type="entry name" value="TEDC1"/>
    <property type="match status" value="1"/>
</dbReference>
<accession>A0A3B3SU14</accession>
<keyword evidence="4" id="KW-1185">Reference proteome</keyword>
<reference evidence="3" key="2">
    <citation type="submission" date="2025-09" db="UniProtKB">
        <authorList>
            <consortium name="Ensembl"/>
        </authorList>
    </citation>
    <scope>IDENTIFICATION</scope>
</reference>
<dbReference type="RefSeq" id="XP_023681099.1">
    <property type="nucleotide sequence ID" value="XM_023825331.2"/>
</dbReference>
<feature type="domain" description="Tubulin epsilon and delta complex protein 1" evidence="2">
    <location>
        <begin position="89"/>
        <end position="268"/>
    </location>
</feature>